<evidence type="ECO:0000256" key="3">
    <source>
        <dbReference type="PROSITE-ProRule" id="PRU00339"/>
    </source>
</evidence>
<dbReference type="SMART" id="SM00028">
    <property type="entry name" value="TPR"/>
    <property type="match status" value="3"/>
</dbReference>
<name>A0A437RAV9_9BURK</name>
<dbReference type="SUPFAM" id="SSF48452">
    <property type="entry name" value="TPR-like"/>
    <property type="match status" value="2"/>
</dbReference>
<dbReference type="GO" id="GO:0006508">
    <property type="term" value="P:proteolysis"/>
    <property type="evidence" value="ECO:0007669"/>
    <property type="project" value="InterPro"/>
</dbReference>
<evidence type="ECO:0000256" key="4">
    <source>
        <dbReference type="SAM" id="SignalP"/>
    </source>
</evidence>
<reference evidence="5 6" key="1">
    <citation type="submission" date="2019-01" db="EMBL/GenBank/DDBJ databases">
        <authorList>
            <person name="Chen W.-M."/>
        </authorList>
    </citation>
    <scope>NUCLEOTIDE SEQUENCE [LARGE SCALE GENOMIC DNA]</scope>
    <source>
        <strain evidence="5 6">KYPY4</strain>
    </source>
</reference>
<dbReference type="InterPro" id="IPR021109">
    <property type="entry name" value="Peptidase_aspartic_dom_sf"/>
</dbReference>
<dbReference type="InterPro" id="IPR011990">
    <property type="entry name" value="TPR-like_helical_dom_sf"/>
</dbReference>
<sequence length="615" mass="66295">MSHTPTGPLRRVLKAACIATCLAAGLTTAPPATAAEPCKLQQLKMPVRLVEQRPVAQITLNGVEKQMLVDSGAFFSVISHATAAQLQLPLRALPMGVQVRGFTGDIEMKRARVEKVGLLGATLANIEFLVGGNEIGAGIDGIIGRNFLSFGDTEYDLAHGVVRLSFPKGDCEEGHYAHWAGEAPVIVVPLQLQDRKRNNNPLLVRVKVNGVNLTALLDTGAPTTSIELRAAQRAGIEESQMRRAGFTGGAGSGRARVWSAPVDRMEIATQRLNNSRIQVTDTQSPDHDMILGLDYFLAHRIYLSQREDKLYITWNGQPVFPPGSGPVGSLDTSMAALPGALNPQDADALARRGAASLAAGQLDSALQDLNSAATLAPTVAEHFFTRARIHLAQRKPTEARADLDEALRLNPALPEARLMRLRFLASPRGDRSAALQDLALLDGQLPPSSHLRLEMGRTYDTLQLAPEATRQFGLWIDTHPLDARLPEALLARCLLRLRTNEALPLAVKDCEAAADNESALPHHLDIAGWAQLRVGEARTALRRFERATRKEASAVALYGRGLAHQRLGSPEVGERDLARAREMNPRIEDLLRRMGLLPPAAGSAPAPAPASGPPP</sequence>
<evidence type="ECO:0000313" key="5">
    <source>
        <dbReference type="EMBL" id="RVU43852.1"/>
    </source>
</evidence>
<dbReference type="EMBL" id="SACR01000006">
    <property type="protein sequence ID" value="RVU43852.1"/>
    <property type="molecule type" value="Genomic_DNA"/>
</dbReference>
<evidence type="ECO:0000256" key="2">
    <source>
        <dbReference type="ARBA" id="ARBA00022803"/>
    </source>
</evidence>
<protein>
    <submittedName>
        <fullName evidence="5">Uncharacterized protein</fullName>
    </submittedName>
</protein>
<feature type="signal peptide" evidence="4">
    <location>
        <begin position="1"/>
        <end position="34"/>
    </location>
</feature>
<dbReference type="GO" id="GO:0004190">
    <property type="term" value="F:aspartic-type endopeptidase activity"/>
    <property type="evidence" value="ECO:0007669"/>
    <property type="project" value="InterPro"/>
</dbReference>
<dbReference type="RefSeq" id="WP_128230411.1">
    <property type="nucleotide sequence ID" value="NZ_SACR01000006.1"/>
</dbReference>
<accession>A0A437RAV9</accession>
<evidence type="ECO:0000256" key="1">
    <source>
        <dbReference type="ARBA" id="ARBA00022737"/>
    </source>
</evidence>
<dbReference type="PROSITE" id="PS50005">
    <property type="entry name" value="TPR"/>
    <property type="match status" value="1"/>
</dbReference>
<dbReference type="CDD" id="cd05483">
    <property type="entry name" value="retropepsin_like_bacteria"/>
    <property type="match status" value="2"/>
</dbReference>
<dbReference type="PANTHER" id="PTHR44858">
    <property type="entry name" value="TETRATRICOPEPTIDE REPEAT PROTEIN 6"/>
    <property type="match status" value="1"/>
</dbReference>
<dbReference type="AlphaFoldDB" id="A0A437RAV9"/>
<keyword evidence="6" id="KW-1185">Reference proteome</keyword>
<organism evidence="5 6">
    <name type="scientific">Rubrivivax rivuli</name>
    <dbReference type="NCBI Taxonomy" id="1862385"/>
    <lineage>
        <taxon>Bacteria</taxon>
        <taxon>Pseudomonadati</taxon>
        <taxon>Pseudomonadota</taxon>
        <taxon>Betaproteobacteria</taxon>
        <taxon>Burkholderiales</taxon>
        <taxon>Sphaerotilaceae</taxon>
        <taxon>Rubrivivax</taxon>
    </lineage>
</organism>
<proteinExistence type="predicted"/>
<dbReference type="PANTHER" id="PTHR44858:SF1">
    <property type="entry name" value="UDP-N-ACETYLGLUCOSAMINE--PEPTIDE N-ACETYLGLUCOSAMINYLTRANSFERASE SPINDLY-RELATED"/>
    <property type="match status" value="1"/>
</dbReference>
<dbReference type="InterPro" id="IPR001969">
    <property type="entry name" value="Aspartic_peptidase_AS"/>
</dbReference>
<dbReference type="OrthoDB" id="8755602at2"/>
<keyword evidence="2 3" id="KW-0802">TPR repeat</keyword>
<comment type="caution">
    <text evidence="5">The sequence shown here is derived from an EMBL/GenBank/DDBJ whole genome shotgun (WGS) entry which is preliminary data.</text>
</comment>
<evidence type="ECO:0000313" key="6">
    <source>
        <dbReference type="Proteomes" id="UP000285575"/>
    </source>
</evidence>
<feature type="repeat" description="TPR" evidence="3">
    <location>
        <begin position="346"/>
        <end position="379"/>
    </location>
</feature>
<gene>
    <name evidence="5" type="ORF">EOE66_19520</name>
</gene>
<dbReference type="InterPro" id="IPR034122">
    <property type="entry name" value="Retropepsin-like_bacterial"/>
</dbReference>
<keyword evidence="4" id="KW-0732">Signal</keyword>
<feature type="chain" id="PRO_5019406011" evidence="4">
    <location>
        <begin position="35"/>
        <end position="615"/>
    </location>
</feature>
<dbReference type="Pfam" id="PF13650">
    <property type="entry name" value="Asp_protease_2"/>
    <property type="match status" value="2"/>
</dbReference>
<keyword evidence="1" id="KW-0677">Repeat</keyword>
<dbReference type="Proteomes" id="UP000285575">
    <property type="component" value="Unassembled WGS sequence"/>
</dbReference>
<dbReference type="Gene3D" id="1.25.40.10">
    <property type="entry name" value="Tetratricopeptide repeat domain"/>
    <property type="match status" value="2"/>
</dbReference>
<dbReference type="InterPro" id="IPR050498">
    <property type="entry name" value="Ycf3"/>
</dbReference>
<dbReference type="InterPro" id="IPR019734">
    <property type="entry name" value="TPR_rpt"/>
</dbReference>
<dbReference type="PROSITE" id="PS00141">
    <property type="entry name" value="ASP_PROTEASE"/>
    <property type="match status" value="1"/>
</dbReference>
<dbReference type="Gene3D" id="2.40.70.10">
    <property type="entry name" value="Acid Proteases"/>
    <property type="match status" value="2"/>
</dbReference>
<dbReference type="SUPFAM" id="SSF50630">
    <property type="entry name" value="Acid proteases"/>
    <property type="match status" value="2"/>
</dbReference>